<protein>
    <submittedName>
        <fullName evidence="2">Uncharacterized protein</fullName>
    </submittedName>
</protein>
<sequence>MITVAPKPLMPGEFTLRWLEHEKKRFPAQGATRAEFERAIEDVKGLMDVLHSLREAIAEVQEENEQLKWNIDVLELEDSRKAEPDINQAWAGIGRALA</sequence>
<geneLocation type="plasmid" evidence="2 3">
    <name>pVL1_2</name>
</geneLocation>
<keyword evidence="1" id="KW-0175">Coiled coil</keyword>
<evidence type="ECO:0000313" key="3">
    <source>
        <dbReference type="Proteomes" id="UP000663508"/>
    </source>
</evidence>
<dbReference type="Proteomes" id="UP000663508">
    <property type="component" value="Plasmid pVL1_2"/>
</dbReference>
<dbReference type="KEGG" id="mind:mvi_62220"/>
<gene>
    <name evidence="2" type="ORF">mvi_62220</name>
</gene>
<name>A0A8H8X045_9HYPH</name>
<reference evidence="2" key="1">
    <citation type="submission" date="2020-11" db="EMBL/GenBank/DDBJ databases">
        <title>Complete genome sequence of a novel pathogenic Methylobacterium strain isolated from rice in Vietnam.</title>
        <authorList>
            <person name="Lai K."/>
            <person name="Okazaki S."/>
            <person name="Higashi K."/>
            <person name="Mori H."/>
            <person name="Toyoda A."/>
            <person name="Kurokawa K."/>
        </authorList>
    </citation>
    <scope>NUCLEOTIDE SEQUENCE</scope>
    <source>
        <strain evidence="2">VL1</strain>
        <plasmid evidence="2">pVL1_2</plasmid>
    </source>
</reference>
<evidence type="ECO:0000313" key="2">
    <source>
        <dbReference type="EMBL" id="BCM87761.1"/>
    </source>
</evidence>
<organism evidence="2 3">
    <name type="scientific">Methylobacterium indicum</name>
    <dbReference type="NCBI Taxonomy" id="1775910"/>
    <lineage>
        <taxon>Bacteria</taxon>
        <taxon>Pseudomonadati</taxon>
        <taxon>Pseudomonadota</taxon>
        <taxon>Alphaproteobacteria</taxon>
        <taxon>Hyphomicrobiales</taxon>
        <taxon>Methylobacteriaceae</taxon>
        <taxon>Methylobacterium</taxon>
    </lineage>
</organism>
<dbReference type="AlphaFoldDB" id="A0A8H8X045"/>
<evidence type="ECO:0000256" key="1">
    <source>
        <dbReference type="SAM" id="Coils"/>
    </source>
</evidence>
<accession>A0A8H8X045</accession>
<feature type="coiled-coil region" evidence="1">
    <location>
        <begin position="43"/>
        <end position="77"/>
    </location>
</feature>
<dbReference type="EMBL" id="AP024147">
    <property type="protein sequence ID" value="BCM87761.1"/>
    <property type="molecule type" value="Genomic_DNA"/>
</dbReference>
<keyword evidence="2" id="KW-0614">Plasmid</keyword>
<proteinExistence type="predicted"/>